<organism evidence="2 3">
    <name type="scientific">Enterocloster hominis</name>
    <name type="common">ex Liu et al. 2021</name>
    <dbReference type="NCBI Taxonomy" id="2763663"/>
    <lineage>
        <taxon>Bacteria</taxon>
        <taxon>Bacillati</taxon>
        <taxon>Bacillota</taxon>
        <taxon>Clostridia</taxon>
        <taxon>Lachnospirales</taxon>
        <taxon>Lachnospiraceae</taxon>
        <taxon>Enterocloster</taxon>
    </lineage>
</organism>
<dbReference type="EMBL" id="JACRTJ010000002">
    <property type="protein sequence ID" value="MBC8597757.1"/>
    <property type="molecule type" value="Genomic_DNA"/>
</dbReference>
<dbReference type="Proteomes" id="UP000647491">
    <property type="component" value="Unassembled WGS sequence"/>
</dbReference>
<sequence>MEEHVRQEPYDRQLECPADGPGKTDRLLLAMIRYDAGDARRIQHLTKVYEYAGLMGRMERLKKEDQEILEAAAIVHDIGIHRSEEKYGRNTGRYQEIEGPPEAEKLLASQGWPETVIQRVSYLVGHHHTYTDIDGMDYQLLVEADFLVNLFEEGALPETREDVFRRIFRTESGKYLFQQIFSQKTE</sequence>
<proteinExistence type="predicted"/>
<reference evidence="2 3" key="1">
    <citation type="submission" date="2020-08" db="EMBL/GenBank/DDBJ databases">
        <title>Genome public.</title>
        <authorList>
            <person name="Liu C."/>
            <person name="Sun Q."/>
        </authorList>
    </citation>
    <scope>NUCLEOTIDE SEQUENCE [LARGE SCALE GENOMIC DNA]</scope>
    <source>
        <strain evidence="2 3">BX10</strain>
    </source>
</reference>
<name>A0ABR7NNQ9_9FIRM</name>
<evidence type="ECO:0000313" key="2">
    <source>
        <dbReference type="EMBL" id="MBC8597757.1"/>
    </source>
</evidence>
<accession>A0ABR7NNQ9</accession>
<dbReference type="SUPFAM" id="SSF109604">
    <property type="entry name" value="HD-domain/PDEase-like"/>
    <property type="match status" value="1"/>
</dbReference>
<dbReference type="Pfam" id="PF01966">
    <property type="entry name" value="HD"/>
    <property type="match status" value="1"/>
</dbReference>
<dbReference type="InterPro" id="IPR003607">
    <property type="entry name" value="HD/PDEase_dom"/>
</dbReference>
<keyword evidence="3" id="KW-1185">Reference proteome</keyword>
<gene>
    <name evidence="2" type="ORF">H8708_00660</name>
</gene>
<evidence type="ECO:0000313" key="3">
    <source>
        <dbReference type="Proteomes" id="UP000647491"/>
    </source>
</evidence>
<dbReference type="CDD" id="cd00077">
    <property type="entry name" value="HDc"/>
    <property type="match status" value="1"/>
</dbReference>
<comment type="caution">
    <text evidence="2">The sequence shown here is derived from an EMBL/GenBank/DDBJ whole genome shotgun (WGS) entry which is preliminary data.</text>
</comment>
<feature type="domain" description="HD" evidence="1">
    <location>
        <begin position="41"/>
        <end position="134"/>
    </location>
</feature>
<protein>
    <submittedName>
        <fullName evidence="2">HD domain-containing protein</fullName>
    </submittedName>
</protein>
<evidence type="ECO:0000259" key="1">
    <source>
        <dbReference type="Pfam" id="PF01966"/>
    </source>
</evidence>
<dbReference type="InterPro" id="IPR006674">
    <property type="entry name" value="HD_domain"/>
</dbReference>
<dbReference type="Gene3D" id="1.10.3210.10">
    <property type="entry name" value="Hypothetical protein af1432"/>
    <property type="match status" value="1"/>
</dbReference>